<proteinExistence type="predicted"/>
<evidence type="ECO:0000256" key="5">
    <source>
        <dbReference type="SAM" id="MobiDB-lite"/>
    </source>
</evidence>
<protein>
    <submittedName>
        <fullName evidence="8">Reprimo-like protein</fullName>
    </submittedName>
</protein>
<keyword evidence="2 6" id="KW-0812">Transmembrane</keyword>
<feature type="region of interest" description="Disordered" evidence="5">
    <location>
        <begin position="254"/>
        <end position="281"/>
    </location>
</feature>
<feature type="domain" description="DUF4587" evidence="7">
    <location>
        <begin position="149"/>
        <end position="210"/>
    </location>
</feature>
<organism evidence="8 9">
    <name type="scientific">Clarias magur</name>
    <name type="common">Asian catfish</name>
    <name type="synonym">Macropteronotus magur</name>
    <dbReference type="NCBI Taxonomy" id="1594786"/>
    <lineage>
        <taxon>Eukaryota</taxon>
        <taxon>Metazoa</taxon>
        <taxon>Chordata</taxon>
        <taxon>Craniata</taxon>
        <taxon>Vertebrata</taxon>
        <taxon>Euteleostomi</taxon>
        <taxon>Actinopterygii</taxon>
        <taxon>Neopterygii</taxon>
        <taxon>Teleostei</taxon>
        <taxon>Ostariophysi</taxon>
        <taxon>Siluriformes</taxon>
        <taxon>Clariidae</taxon>
        <taxon>Clarias</taxon>
    </lineage>
</organism>
<sequence length="281" mass="30213">MNATIFNSTLFAHGALLNSSQQLAGTLVDEVSASDGGGGAGGGSLALEPDERKLFVTRAVQIAVLCVLSLTVVFGIFFLGCNLMIKSESMINFLVKERRPSKDVEAVMIGLGFSGRLEISMNSQDKAPQPVTVFQQLPSAMSPSAPALRPGHIKEDLVELMMMQNAQMHQVIMNNMTMAALSSFGYTQAPGHPGPPVSAEVEPEVYHHHYPCPPCVSYPVWVPMSPAAMQSPVPLQTIPIFHEPMYPLHSIHTEHRDRKAVPPPPPPSATGTVGPDIRTDA</sequence>
<dbReference type="OrthoDB" id="8962708at2759"/>
<dbReference type="AlphaFoldDB" id="A0A8J4XF56"/>
<comment type="caution">
    <text evidence="8">The sequence shown here is derived from an EMBL/GenBank/DDBJ whole genome shotgun (WGS) entry which is preliminary data.</text>
</comment>
<reference evidence="8" key="1">
    <citation type="submission" date="2020-07" db="EMBL/GenBank/DDBJ databases">
        <title>Clarias magur genome sequencing, assembly and annotation.</title>
        <authorList>
            <person name="Kushwaha B."/>
            <person name="Kumar R."/>
            <person name="Das P."/>
            <person name="Joshi C.G."/>
            <person name="Kumar D."/>
            <person name="Nagpure N.S."/>
            <person name="Pandey M."/>
            <person name="Agarwal S."/>
            <person name="Srivastava S."/>
            <person name="Singh M."/>
            <person name="Sahoo L."/>
            <person name="Jayasankar P."/>
            <person name="Meher P.K."/>
            <person name="Koringa P.G."/>
            <person name="Iquebal M.A."/>
            <person name="Das S.P."/>
            <person name="Bit A."/>
            <person name="Patnaik S."/>
            <person name="Patel N."/>
            <person name="Shah T.M."/>
            <person name="Hinsu A."/>
            <person name="Jena J.K."/>
        </authorList>
    </citation>
    <scope>NUCLEOTIDE SEQUENCE</scope>
    <source>
        <strain evidence="8">CIFAMagur01</strain>
        <tissue evidence="8">Testis</tissue>
    </source>
</reference>
<comment type="subcellular location">
    <subcellularLocation>
        <location evidence="1">Membrane</location>
        <topology evidence="1">Single-pass membrane protein</topology>
    </subcellularLocation>
</comment>
<evidence type="ECO:0000256" key="1">
    <source>
        <dbReference type="ARBA" id="ARBA00004167"/>
    </source>
</evidence>
<feature type="transmembrane region" description="Helical" evidence="6">
    <location>
        <begin position="62"/>
        <end position="85"/>
    </location>
</feature>
<keyword evidence="4 6" id="KW-0472">Membrane</keyword>
<dbReference type="InterPro" id="IPR043383">
    <property type="entry name" value="Reprimo_fam"/>
</dbReference>
<dbReference type="Pfam" id="PF15248">
    <property type="entry name" value="DUF4587"/>
    <property type="match status" value="1"/>
</dbReference>
<evidence type="ECO:0000256" key="2">
    <source>
        <dbReference type="ARBA" id="ARBA00022692"/>
    </source>
</evidence>
<dbReference type="PANTHER" id="PTHR28649:SF3">
    <property type="entry name" value="REPRIMO-LIKE PROTEIN"/>
    <property type="match status" value="1"/>
</dbReference>
<accession>A0A8J4XF56</accession>
<keyword evidence="9" id="KW-1185">Reference proteome</keyword>
<evidence type="ECO:0000313" key="8">
    <source>
        <dbReference type="EMBL" id="KAF5903795.1"/>
    </source>
</evidence>
<evidence type="ECO:0000256" key="6">
    <source>
        <dbReference type="SAM" id="Phobius"/>
    </source>
</evidence>
<feature type="non-terminal residue" evidence="8">
    <location>
        <position position="281"/>
    </location>
</feature>
<evidence type="ECO:0000256" key="4">
    <source>
        <dbReference type="ARBA" id="ARBA00023136"/>
    </source>
</evidence>
<evidence type="ECO:0000256" key="3">
    <source>
        <dbReference type="ARBA" id="ARBA00022989"/>
    </source>
</evidence>
<gene>
    <name evidence="8" type="primary">rprml</name>
    <name evidence="8" type="ORF">DAT39_006514</name>
</gene>
<evidence type="ECO:0000313" key="9">
    <source>
        <dbReference type="Proteomes" id="UP000727407"/>
    </source>
</evidence>
<dbReference type="GO" id="GO:0016020">
    <property type="term" value="C:membrane"/>
    <property type="evidence" value="ECO:0007669"/>
    <property type="project" value="UniProtKB-SubCell"/>
</dbReference>
<evidence type="ECO:0000259" key="7">
    <source>
        <dbReference type="Pfam" id="PF15248"/>
    </source>
</evidence>
<dbReference type="PANTHER" id="PTHR28649">
    <property type="entry name" value="PROTEIN REPRIMO-RELATED"/>
    <property type="match status" value="1"/>
</dbReference>
<keyword evidence="3 6" id="KW-1133">Transmembrane helix</keyword>
<dbReference type="Proteomes" id="UP000727407">
    <property type="component" value="Unassembled WGS sequence"/>
</dbReference>
<dbReference type="InterPro" id="IPR027904">
    <property type="entry name" value="DUF4587"/>
</dbReference>
<dbReference type="EMBL" id="QNUK01000068">
    <property type="protein sequence ID" value="KAF5903795.1"/>
    <property type="molecule type" value="Genomic_DNA"/>
</dbReference>
<name>A0A8J4XF56_CLAMG</name>